<dbReference type="RefSeq" id="WP_345972971.1">
    <property type="nucleotide sequence ID" value="NZ_CP147920.1"/>
</dbReference>
<protein>
    <submittedName>
        <fullName evidence="1">Uncharacterized protein</fullName>
    </submittedName>
</protein>
<reference evidence="1 2" key="1">
    <citation type="submission" date="2024-03" db="EMBL/GenBank/DDBJ databases">
        <title>Sulfurimonas sp. HSL3-1.</title>
        <authorList>
            <person name="Wang S."/>
        </authorList>
    </citation>
    <scope>NUCLEOTIDE SEQUENCE [LARGE SCALE GENOMIC DNA]</scope>
    <source>
        <strain evidence="1 2">HSL3-1</strain>
    </source>
</reference>
<keyword evidence="2" id="KW-1185">Reference proteome</keyword>
<evidence type="ECO:0000313" key="2">
    <source>
        <dbReference type="Proteomes" id="UP001447842"/>
    </source>
</evidence>
<gene>
    <name evidence="1" type="ORF">WCY31_02305</name>
</gene>
<proteinExistence type="predicted"/>
<sequence>MEYDIIDDKIHIYKNAARTTTYVYWPEELIKIVEAQEAGQTNIVLPDFAEILAEVLDERPECFTCHYNSDLIM</sequence>
<name>A0ABZ3HAI7_9BACT</name>
<dbReference type="Proteomes" id="UP001447842">
    <property type="component" value="Chromosome"/>
</dbReference>
<accession>A0ABZ3HAI7</accession>
<organism evidence="1 2">
    <name type="scientific">Sulfurimonas diazotrophicus</name>
    <dbReference type="NCBI Taxonomy" id="3131939"/>
    <lineage>
        <taxon>Bacteria</taxon>
        <taxon>Pseudomonadati</taxon>
        <taxon>Campylobacterota</taxon>
        <taxon>Epsilonproteobacteria</taxon>
        <taxon>Campylobacterales</taxon>
        <taxon>Sulfurimonadaceae</taxon>
        <taxon>Sulfurimonas</taxon>
    </lineage>
</organism>
<dbReference type="EMBL" id="CP147920">
    <property type="protein sequence ID" value="XAU15540.1"/>
    <property type="molecule type" value="Genomic_DNA"/>
</dbReference>
<evidence type="ECO:0000313" key="1">
    <source>
        <dbReference type="EMBL" id="XAU15540.1"/>
    </source>
</evidence>